<dbReference type="SUPFAM" id="SSF54427">
    <property type="entry name" value="NTF2-like"/>
    <property type="match status" value="2"/>
</dbReference>
<proteinExistence type="predicted"/>
<dbReference type="InterPro" id="IPR009959">
    <property type="entry name" value="Cyclase_SnoaL-like"/>
</dbReference>
<organism evidence="1 2">
    <name type="scientific">Devosia soli</name>
    <dbReference type="NCBI Taxonomy" id="361041"/>
    <lineage>
        <taxon>Bacteria</taxon>
        <taxon>Pseudomonadati</taxon>
        <taxon>Pseudomonadota</taxon>
        <taxon>Alphaproteobacteria</taxon>
        <taxon>Hyphomicrobiales</taxon>
        <taxon>Devosiaceae</taxon>
        <taxon>Devosia</taxon>
    </lineage>
</organism>
<keyword evidence="2" id="KW-1185">Reference proteome</keyword>
<dbReference type="Gene3D" id="3.10.450.50">
    <property type="match status" value="2"/>
</dbReference>
<dbReference type="OrthoDB" id="2769928at2"/>
<evidence type="ECO:0000313" key="2">
    <source>
        <dbReference type="Proteomes" id="UP000033514"/>
    </source>
</evidence>
<dbReference type="Pfam" id="PF07366">
    <property type="entry name" value="SnoaL"/>
    <property type="match status" value="1"/>
</dbReference>
<name>A0A0F5LA85_9HYPH</name>
<dbReference type="Proteomes" id="UP000033514">
    <property type="component" value="Unassembled WGS sequence"/>
</dbReference>
<sequence>MSDATSKPQTKGASPVAVENVLQVERHDYPDLAPTNRPRSQSLNGFDDIYTDIVDYIIRCTHKIWDERDIGLIYTHYTHNCVLYGTTGTIYNREDVVRDTIQRLVSFPERRGMGTQVIWNGNDKDGFYTSHLVTGSGRHTQYGHLGQPTGKPFVSRTIADCMVFENKIYREWVVADTMAIIQQLGLDPHHFAMKTAKAKFDAGLISLDIGENRRFLGQTPPNEKADTSLAHNDIEAQTIEMLHEVFTKRMFGQIARDYAPNAQYHGPLMKELYGQAAIIHQHLGLIGSLPDASFEIQHVASNPCEEGGTKVAVRWLMEGHHLGYGILGTLGDPTGKRVQVMGMTHYHWKNGKIVDEWNVYDELSLLVQVKLGQLAAEAGVAD</sequence>
<dbReference type="PANTHER" id="PTHR38436:SF1">
    <property type="entry name" value="ESTER CYCLASE"/>
    <property type="match status" value="1"/>
</dbReference>
<dbReference type="PATRIC" id="fig|361041.3.peg.1113"/>
<dbReference type="AlphaFoldDB" id="A0A0F5LA85"/>
<dbReference type="STRING" id="361041.VW35_08815"/>
<dbReference type="EMBL" id="LAJG01000015">
    <property type="protein sequence ID" value="KKB79311.1"/>
    <property type="molecule type" value="Genomic_DNA"/>
</dbReference>
<dbReference type="InterPro" id="IPR032710">
    <property type="entry name" value="NTF2-like_dom_sf"/>
</dbReference>
<accession>A0A0F5LA85</accession>
<dbReference type="GO" id="GO:0030638">
    <property type="term" value="P:polyketide metabolic process"/>
    <property type="evidence" value="ECO:0007669"/>
    <property type="project" value="InterPro"/>
</dbReference>
<gene>
    <name evidence="1" type="ORF">VW35_08815</name>
</gene>
<reference evidence="1 2" key="1">
    <citation type="submission" date="2015-03" db="EMBL/GenBank/DDBJ databases">
        <authorList>
            <person name="Hassan Y.I."/>
            <person name="Lepp D."/>
            <person name="Zhou T."/>
        </authorList>
    </citation>
    <scope>NUCLEOTIDE SEQUENCE [LARGE SCALE GENOMIC DNA]</scope>
    <source>
        <strain evidence="1 2">GH2-10</strain>
    </source>
</reference>
<evidence type="ECO:0000313" key="1">
    <source>
        <dbReference type="EMBL" id="KKB79311.1"/>
    </source>
</evidence>
<comment type="caution">
    <text evidence="1">The sequence shown here is derived from an EMBL/GenBank/DDBJ whole genome shotgun (WGS) entry which is preliminary data.</text>
</comment>
<dbReference type="PANTHER" id="PTHR38436">
    <property type="entry name" value="POLYKETIDE CYCLASE SNOAL-LIKE DOMAIN"/>
    <property type="match status" value="1"/>
</dbReference>
<protein>
    <submittedName>
        <fullName evidence="1">Ester cyclase</fullName>
    </submittedName>
</protein>